<dbReference type="InterPro" id="IPR001245">
    <property type="entry name" value="Ser-Thr/Tyr_kinase_cat_dom"/>
</dbReference>
<dbReference type="InterPro" id="IPR020635">
    <property type="entry name" value="Tyr_kinase_cat_dom"/>
</dbReference>
<gene>
    <name evidence="5" type="ORF">Ccrd_021232</name>
</gene>
<keyword evidence="2" id="KW-1003">Cell membrane</keyword>
<dbReference type="EMBL" id="LEKV01003382">
    <property type="protein sequence ID" value="KVI00513.1"/>
    <property type="molecule type" value="Genomic_DNA"/>
</dbReference>
<dbReference type="SMART" id="SM00219">
    <property type="entry name" value="TyrKc"/>
    <property type="match status" value="1"/>
</dbReference>
<evidence type="ECO:0000256" key="3">
    <source>
        <dbReference type="SAM" id="MobiDB-lite"/>
    </source>
</evidence>
<dbReference type="AlphaFoldDB" id="A0A124SEM4"/>
<evidence type="ECO:0000313" key="6">
    <source>
        <dbReference type="Proteomes" id="UP000243975"/>
    </source>
</evidence>
<feature type="domain" description="Protein kinase" evidence="4">
    <location>
        <begin position="108"/>
        <end position="315"/>
    </location>
</feature>
<dbReference type="Pfam" id="PF07714">
    <property type="entry name" value="PK_Tyr_Ser-Thr"/>
    <property type="match status" value="1"/>
</dbReference>
<dbReference type="Proteomes" id="UP000243975">
    <property type="component" value="Unassembled WGS sequence"/>
</dbReference>
<comment type="caution">
    <text evidence="5">The sequence shown here is derived from an EMBL/GenBank/DDBJ whole genome shotgun (WGS) entry which is preliminary data.</text>
</comment>
<accession>A0A124SEM4</accession>
<reference evidence="5 6" key="1">
    <citation type="journal article" date="2016" name="Sci. Rep.">
        <title>The genome sequence of the outbreeding globe artichoke constructed de novo incorporating a phase-aware low-pass sequencing strategy of F1 progeny.</title>
        <authorList>
            <person name="Scaglione D."/>
            <person name="Reyes-Chin-Wo S."/>
            <person name="Acquadro A."/>
            <person name="Froenicke L."/>
            <person name="Portis E."/>
            <person name="Beitel C."/>
            <person name="Tirone M."/>
            <person name="Mauro R."/>
            <person name="Lo Monaco A."/>
            <person name="Mauromicale G."/>
            <person name="Faccioli P."/>
            <person name="Cattivelli L."/>
            <person name="Rieseberg L."/>
            <person name="Michelmore R."/>
            <person name="Lanteri S."/>
        </authorList>
    </citation>
    <scope>NUCLEOTIDE SEQUENCE [LARGE SCALE GENOMIC DNA]</scope>
    <source>
        <strain evidence="5">2C</strain>
    </source>
</reference>
<dbReference type="InterPro" id="IPR011009">
    <property type="entry name" value="Kinase-like_dom_sf"/>
</dbReference>
<sequence>MTEVVASLQLLLELQEKHDNSAESSGKMRFAWKIHKYLVPTTKQNSDQSGSTSSQKNLEDHMNLPSSINKDESNHGETMEVATDLKKFTYADLEFVTRNFGIDTLLVYKDVEEVFKGWVDKTTYSPSKINTGLPIAVRRFRNNEHGSLKKVDLDVLKELNHPNLVKLIGCCIKFDEVFLVYEFMPNRNFLDCLRNGTLYGLPLVTKVKIAVGIARGMVFLKKKQREILDNMYPGRVVNEGFKDYVGARDSKRPSKPQIDDVRIETISEYQLDRCKIMLDEKDFTAKLSNFKSTYDFERYMHKHNNLVEGDYYPGY</sequence>
<keyword evidence="6" id="KW-1185">Reference proteome</keyword>
<evidence type="ECO:0000259" key="4">
    <source>
        <dbReference type="PROSITE" id="PS50011"/>
    </source>
</evidence>
<evidence type="ECO:0000256" key="1">
    <source>
        <dbReference type="ARBA" id="ARBA00004236"/>
    </source>
</evidence>
<dbReference type="GO" id="GO:0005524">
    <property type="term" value="F:ATP binding"/>
    <property type="evidence" value="ECO:0007669"/>
    <property type="project" value="InterPro"/>
</dbReference>
<organism evidence="5 6">
    <name type="scientific">Cynara cardunculus var. scolymus</name>
    <name type="common">Globe artichoke</name>
    <name type="synonym">Cynara scolymus</name>
    <dbReference type="NCBI Taxonomy" id="59895"/>
    <lineage>
        <taxon>Eukaryota</taxon>
        <taxon>Viridiplantae</taxon>
        <taxon>Streptophyta</taxon>
        <taxon>Embryophyta</taxon>
        <taxon>Tracheophyta</taxon>
        <taxon>Spermatophyta</taxon>
        <taxon>Magnoliopsida</taxon>
        <taxon>eudicotyledons</taxon>
        <taxon>Gunneridae</taxon>
        <taxon>Pentapetalae</taxon>
        <taxon>asterids</taxon>
        <taxon>campanulids</taxon>
        <taxon>Asterales</taxon>
        <taxon>Asteraceae</taxon>
        <taxon>Carduoideae</taxon>
        <taxon>Cardueae</taxon>
        <taxon>Carduinae</taxon>
        <taxon>Cynara</taxon>
    </lineage>
</organism>
<dbReference type="PANTHER" id="PTHR45621">
    <property type="entry name" value="OS01G0588500 PROTEIN-RELATED"/>
    <property type="match status" value="1"/>
</dbReference>
<feature type="region of interest" description="Disordered" evidence="3">
    <location>
        <begin position="42"/>
        <end position="76"/>
    </location>
</feature>
<dbReference type="GO" id="GO:0004713">
    <property type="term" value="F:protein tyrosine kinase activity"/>
    <property type="evidence" value="ECO:0007669"/>
    <property type="project" value="InterPro"/>
</dbReference>
<protein>
    <submittedName>
        <fullName evidence="5">Protein kinase, catalytic domain-containing protein</fullName>
    </submittedName>
</protein>
<dbReference type="GO" id="GO:0005886">
    <property type="term" value="C:plasma membrane"/>
    <property type="evidence" value="ECO:0007669"/>
    <property type="project" value="UniProtKB-SubCell"/>
</dbReference>
<proteinExistence type="predicted"/>
<feature type="compositionally biased region" description="Polar residues" evidence="3">
    <location>
        <begin position="42"/>
        <end position="56"/>
    </location>
</feature>
<keyword evidence="2" id="KW-0472">Membrane</keyword>
<evidence type="ECO:0000313" key="5">
    <source>
        <dbReference type="EMBL" id="KVI00513.1"/>
    </source>
</evidence>
<evidence type="ECO:0000256" key="2">
    <source>
        <dbReference type="ARBA" id="ARBA00022475"/>
    </source>
</evidence>
<dbReference type="InterPro" id="IPR000719">
    <property type="entry name" value="Prot_kinase_dom"/>
</dbReference>
<name>A0A124SEM4_CYNCS</name>
<keyword evidence="5" id="KW-0418">Kinase</keyword>
<dbReference type="PROSITE" id="PS50011">
    <property type="entry name" value="PROTEIN_KINASE_DOM"/>
    <property type="match status" value="1"/>
</dbReference>
<feature type="non-terminal residue" evidence="5">
    <location>
        <position position="1"/>
    </location>
</feature>
<dbReference type="Gene3D" id="3.30.200.20">
    <property type="entry name" value="Phosphorylase Kinase, domain 1"/>
    <property type="match status" value="1"/>
</dbReference>
<dbReference type="Gramene" id="KVI00513">
    <property type="protein sequence ID" value="KVI00513"/>
    <property type="gene ID" value="Ccrd_021232"/>
</dbReference>
<dbReference type="SUPFAM" id="SSF56112">
    <property type="entry name" value="Protein kinase-like (PK-like)"/>
    <property type="match status" value="1"/>
</dbReference>
<dbReference type="InterPro" id="IPR050823">
    <property type="entry name" value="Plant_Ser_Thr_Prot_Kinase"/>
</dbReference>
<keyword evidence="5" id="KW-0808">Transferase</keyword>
<comment type="subcellular location">
    <subcellularLocation>
        <location evidence="1">Cell membrane</location>
    </subcellularLocation>
</comment>